<dbReference type="InterPro" id="IPR046953">
    <property type="entry name" value="Spore_GerAC-like_C"/>
</dbReference>
<evidence type="ECO:0000256" key="4">
    <source>
        <dbReference type="ARBA" id="ARBA00022729"/>
    </source>
</evidence>
<name>A0ABX3HHE3_PAEBO</name>
<accession>A0ABX3HHE3</accession>
<protein>
    <submittedName>
        <fullName evidence="11">Spore gernimation protein GerC</fullName>
    </submittedName>
</protein>
<dbReference type="Proteomes" id="UP000187412">
    <property type="component" value="Unassembled WGS sequence"/>
</dbReference>
<dbReference type="InterPro" id="IPR038501">
    <property type="entry name" value="Spore_GerAC_C_sf"/>
</dbReference>
<dbReference type="Pfam" id="PF05504">
    <property type="entry name" value="Spore_GerAC"/>
    <property type="match status" value="1"/>
</dbReference>
<keyword evidence="5" id="KW-0472">Membrane</keyword>
<evidence type="ECO:0000313" key="11">
    <source>
        <dbReference type="EMBL" id="OMD49132.1"/>
    </source>
</evidence>
<keyword evidence="6" id="KW-0564">Palmitate</keyword>
<evidence type="ECO:0000256" key="2">
    <source>
        <dbReference type="ARBA" id="ARBA00007886"/>
    </source>
</evidence>
<feature type="domain" description="Spore germination GerAC-like C-terminal" evidence="9">
    <location>
        <begin position="225"/>
        <end position="392"/>
    </location>
</feature>
<evidence type="ECO:0000256" key="8">
    <source>
        <dbReference type="SAM" id="SignalP"/>
    </source>
</evidence>
<evidence type="ECO:0000256" key="5">
    <source>
        <dbReference type="ARBA" id="ARBA00023136"/>
    </source>
</evidence>
<dbReference type="RefSeq" id="WP_076110375.1">
    <property type="nucleotide sequence ID" value="NZ_MPTB01000010.1"/>
</dbReference>
<dbReference type="NCBIfam" id="TIGR02887">
    <property type="entry name" value="spore_ger_x_C"/>
    <property type="match status" value="1"/>
</dbReference>
<dbReference type="PANTHER" id="PTHR35789:SF1">
    <property type="entry name" value="SPORE GERMINATION PROTEIN B3"/>
    <property type="match status" value="1"/>
</dbReference>
<keyword evidence="3" id="KW-0309">Germination</keyword>
<sequence length="397" mass="44727">MCKRTFPLILCMLLLLVTQTGCWSSREIEDLGLYSGLSLDTGNLTTAEQKLEEQGGTYSKKNLVTVTIQIVPVKSTGTTEKQGGQQTAPYVNVSGTGDSVLEIFREFSIRNERPIIGHHLKVIIVSADLLKQQSMDQLMDFVLRDNDIRPSTMVFISQGRADDTLISKRTDAIPSFHIKEMISNRFRTSKVLSPVILSQLDALMHSKKSYALQNLITVDGDTEFSGAAIIKGDTGHWIGTLSEEDTECLSWLTGKGTSGAIKAYDWDNEPMTYEMKAMKSKIKAIVDGDDISFEVSIRTEGRLIETWNKKSYPTSAEYSEKVGRVFQEKLAQMMQKLMQKLQNDYKADVASFGETLSIQHPAEWKKVMEHWDDTFSRSKISFKYDLKITEFGSFTEE</sequence>
<feature type="signal peptide" evidence="8">
    <location>
        <begin position="1"/>
        <end position="23"/>
    </location>
</feature>
<feature type="domain" description="Spore germination protein N-terminal" evidence="10">
    <location>
        <begin position="25"/>
        <end position="207"/>
    </location>
</feature>
<dbReference type="InterPro" id="IPR057336">
    <property type="entry name" value="GerAC_N"/>
</dbReference>
<dbReference type="PANTHER" id="PTHR35789">
    <property type="entry name" value="SPORE GERMINATION PROTEIN B3"/>
    <property type="match status" value="1"/>
</dbReference>
<comment type="similarity">
    <text evidence="2">Belongs to the GerABKC lipoprotein family.</text>
</comment>
<feature type="chain" id="PRO_5046404296" evidence="8">
    <location>
        <begin position="24"/>
        <end position="397"/>
    </location>
</feature>
<evidence type="ECO:0000256" key="3">
    <source>
        <dbReference type="ARBA" id="ARBA00022544"/>
    </source>
</evidence>
<evidence type="ECO:0000259" key="10">
    <source>
        <dbReference type="Pfam" id="PF25198"/>
    </source>
</evidence>
<dbReference type="InterPro" id="IPR008844">
    <property type="entry name" value="Spore_GerAC-like"/>
</dbReference>
<dbReference type="Pfam" id="PF25198">
    <property type="entry name" value="Spore_GerAC_N"/>
    <property type="match status" value="1"/>
</dbReference>
<keyword evidence="12" id="KW-1185">Reference proteome</keyword>
<evidence type="ECO:0000259" key="9">
    <source>
        <dbReference type="Pfam" id="PF05504"/>
    </source>
</evidence>
<evidence type="ECO:0000313" key="12">
    <source>
        <dbReference type="Proteomes" id="UP000187412"/>
    </source>
</evidence>
<evidence type="ECO:0000256" key="7">
    <source>
        <dbReference type="ARBA" id="ARBA00023288"/>
    </source>
</evidence>
<evidence type="ECO:0000256" key="1">
    <source>
        <dbReference type="ARBA" id="ARBA00004635"/>
    </source>
</evidence>
<gene>
    <name evidence="11" type="ORF">BSK56_09905</name>
</gene>
<proteinExistence type="inferred from homology"/>
<keyword evidence="7" id="KW-0449">Lipoprotein</keyword>
<keyword evidence="4 8" id="KW-0732">Signal</keyword>
<dbReference type="EMBL" id="MPTB01000010">
    <property type="protein sequence ID" value="OMD49132.1"/>
    <property type="molecule type" value="Genomic_DNA"/>
</dbReference>
<dbReference type="Gene3D" id="3.30.300.210">
    <property type="entry name" value="Nutrient germinant receptor protein C, domain 3"/>
    <property type="match status" value="1"/>
</dbReference>
<organism evidence="11 12">
    <name type="scientific">Paenibacillus borealis</name>
    <dbReference type="NCBI Taxonomy" id="160799"/>
    <lineage>
        <taxon>Bacteria</taxon>
        <taxon>Bacillati</taxon>
        <taxon>Bacillota</taxon>
        <taxon>Bacilli</taxon>
        <taxon>Bacillales</taxon>
        <taxon>Paenibacillaceae</taxon>
        <taxon>Paenibacillus</taxon>
    </lineage>
</organism>
<comment type="subcellular location">
    <subcellularLocation>
        <location evidence="1">Membrane</location>
        <topology evidence="1">Lipid-anchor</topology>
    </subcellularLocation>
</comment>
<evidence type="ECO:0000256" key="6">
    <source>
        <dbReference type="ARBA" id="ARBA00023139"/>
    </source>
</evidence>
<reference evidence="11 12" key="1">
    <citation type="submission" date="2016-10" db="EMBL/GenBank/DDBJ databases">
        <title>Paenibacillus species isolates.</title>
        <authorList>
            <person name="Beno S.M."/>
        </authorList>
    </citation>
    <scope>NUCLEOTIDE SEQUENCE [LARGE SCALE GENOMIC DNA]</scope>
    <source>
        <strain evidence="11 12">FSL H7-0744</strain>
    </source>
</reference>
<comment type="caution">
    <text evidence="11">The sequence shown here is derived from an EMBL/GenBank/DDBJ whole genome shotgun (WGS) entry which is preliminary data.</text>
</comment>